<comment type="caution">
    <text evidence="2">The sequence shown here is derived from an EMBL/GenBank/DDBJ whole genome shotgun (WGS) entry which is preliminary data.</text>
</comment>
<sequence>MVIVASIGNKGIQQTMRMLIKLLIALVAAGSGALLGAFIAWAFVNATYSCAPQPSDPCDAGAMAGFGLMLILSPTMGLICGGLAFWAWGRRRTTA</sequence>
<reference evidence="2 3" key="1">
    <citation type="submission" date="2020-03" db="EMBL/GenBank/DDBJ databases">
        <title>Genome sequence of strain Massilia sp. TW-1.</title>
        <authorList>
            <person name="Chaudhary D.K."/>
        </authorList>
    </citation>
    <scope>NUCLEOTIDE SEQUENCE [LARGE SCALE GENOMIC DNA]</scope>
    <source>
        <strain evidence="2 3">TW-1</strain>
    </source>
</reference>
<protein>
    <submittedName>
        <fullName evidence="2">Uncharacterized protein</fullName>
    </submittedName>
</protein>
<dbReference type="EMBL" id="JAAQOM010000008">
    <property type="protein sequence ID" value="NIA54924.1"/>
    <property type="molecule type" value="Genomic_DNA"/>
</dbReference>
<name>A0ABX0PEH7_9BURK</name>
<accession>A0ABX0PEH7</accession>
<feature type="transmembrane region" description="Helical" evidence="1">
    <location>
        <begin position="64"/>
        <end position="88"/>
    </location>
</feature>
<keyword evidence="1" id="KW-1133">Transmembrane helix</keyword>
<gene>
    <name evidence="2" type="ORF">HAV22_14900</name>
</gene>
<proteinExistence type="predicted"/>
<keyword evidence="1" id="KW-0472">Membrane</keyword>
<keyword evidence="3" id="KW-1185">Reference proteome</keyword>
<evidence type="ECO:0000313" key="3">
    <source>
        <dbReference type="Proteomes" id="UP000716322"/>
    </source>
</evidence>
<dbReference type="RefSeq" id="WP_166859865.1">
    <property type="nucleotide sequence ID" value="NZ_JAAQOM010000008.1"/>
</dbReference>
<organism evidence="2 3">
    <name type="scientific">Telluria antibiotica</name>
    <dbReference type="NCBI Taxonomy" id="2717319"/>
    <lineage>
        <taxon>Bacteria</taxon>
        <taxon>Pseudomonadati</taxon>
        <taxon>Pseudomonadota</taxon>
        <taxon>Betaproteobacteria</taxon>
        <taxon>Burkholderiales</taxon>
        <taxon>Oxalobacteraceae</taxon>
        <taxon>Telluria group</taxon>
        <taxon>Telluria</taxon>
    </lineage>
</organism>
<feature type="transmembrane region" description="Helical" evidence="1">
    <location>
        <begin position="22"/>
        <end position="44"/>
    </location>
</feature>
<evidence type="ECO:0000256" key="1">
    <source>
        <dbReference type="SAM" id="Phobius"/>
    </source>
</evidence>
<keyword evidence="1" id="KW-0812">Transmembrane</keyword>
<evidence type="ECO:0000313" key="2">
    <source>
        <dbReference type="EMBL" id="NIA54924.1"/>
    </source>
</evidence>
<dbReference type="Proteomes" id="UP000716322">
    <property type="component" value="Unassembled WGS sequence"/>
</dbReference>